<feature type="active site" description="Proton acceptor" evidence="2">
    <location>
        <position position="63"/>
    </location>
</feature>
<evidence type="ECO:0000313" key="6">
    <source>
        <dbReference type="Proteomes" id="UP000722791"/>
    </source>
</evidence>
<feature type="region of interest" description="Disordered" evidence="3">
    <location>
        <begin position="2250"/>
        <end position="2276"/>
    </location>
</feature>
<reference evidence="5" key="1">
    <citation type="journal article" date="2021" name="Proc. Natl. Acad. Sci. U.S.A.">
        <title>Three genomes in the algal genus Volvox reveal the fate of a haploid sex-determining region after a transition to homothallism.</title>
        <authorList>
            <person name="Yamamoto K."/>
            <person name="Hamaji T."/>
            <person name="Kawai-Toyooka H."/>
            <person name="Matsuzaki R."/>
            <person name="Takahashi F."/>
            <person name="Nishimura Y."/>
            <person name="Kawachi M."/>
            <person name="Noguchi H."/>
            <person name="Minakuchi Y."/>
            <person name="Umen J.G."/>
            <person name="Toyoda A."/>
            <person name="Nozaki H."/>
        </authorList>
    </citation>
    <scope>NUCLEOTIDE SEQUENCE</scope>
    <source>
        <strain evidence="5">NIES-3785</strain>
    </source>
</reference>
<feature type="compositionally biased region" description="Polar residues" evidence="3">
    <location>
        <begin position="2503"/>
        <end position="2527"/>
    </location>
</feature>
<dbReference type="Proteomes" id="UP000722791">
    <property type="component" value="Unassembled WGS sequence"/>
</dbReference>
<feature type="region of interest" description="Disordered" evidence="3">
    <location>
        <begin position="1038"/>
        <end position="1067"/>
    </location>
</feature>
<feature type="compositionally biased region" description="Low complexity" evidence="3">
    <location>
        <begin position="2338"/>
        <end position="2349"/>
    </location>
</feature>
<feature type="region of interest" description="Disordered" evidence="3">
    <location>
        <begin position="1790"/>
        <end position="1809"/>
    </location>
</feature>
<feature type="region of interest" description="Disordered" evidence="3">
    <location>
        <begin position="1196"/>
        <end position="1217"/>
    </location>
</feature>
<feature type="compositionally biased region" description="Low complexity" evidence="3">
    <location>
        <begin position="714"/>
        <end position="734"/>
    </location>
</feature>
<evidence type="ECO:0000256" key="3">
    <source>
        <dbReference type="SAM" id="MobiDB-lite"/>
    </source>
</evidence>
<feature type="region of interest" description="Disordered" evidence="3">
    <location>
        <begin position="705"/>
        <end position="735"/>
    </location>
</feature>
<accession>A0A8J4GQB5</accession>
<feature type="region of interest" description="Disordered" evidence="3">
    <location>
        <begin position="1959"/>
        <end position="1982"/>
    </location>
</feature>
<dbReference type="Pfam" id="PF04413">
    <property type="entry name" value="Glycos_transf_N"/>
    <property type="match status" value="1"/>
</dbReference>
<dbReference type="Gene3D" id="3.40.50.2000">
    <property type="entry name" value="Glycogen Phosphorylase B"/>
    <property type="match status" value="1"/>
</dbReference>
<dbReference type="InterPro" id="IPR039901">
    <property type="entry name" value="Kdotransferase"/>
</dbReference>
<dbReference type="GO" id="GO:0009245">
    <property type="term" value="P:lipid A biosynthetic process"/>
    <property type="evidence" value="ECO:0007669"/>
    <property type="project" value="TreeGrafter"/>
</dbReference>
<feature type="region of interest" description="Disordered" evidence="3">
    <location>
        <begin position="1393"/>
        <end position="1419"/>
    </location>
</feature>
<feature type="region of interest" description="Disordered" evidence="3">
    <location>
        <begin position="1631"/>
        <end position="1677"/>
    </location>
</feature>
<proteinExistence type="predicted"/>
<comment type="caution">
    <text evidence="5">The sequence shown here is derived from an EMBL/GenBank/DDBJ whole genome shotgun (WGS) entry which is preliminary data.</text>
</comment>
<dbReference type="InterPro" id="IPR038107">
    <property type="entry name" value="Glycos_transf_N_sf"/>
</dbReference>
<organism evidence="5 6">
    <name type="scientific">Volvox reticuliferus</name>
    <dbReference type="NCBI Taxonomy" id="1737510"/>
    <lineage>
        <taxon>Eukaryota</taxon>
        <taxon>Viridiplantae</taxon>
        <taxon>Chlorophyta</taxon>
        <taxon>core chlorophytes</taxon>
        <taxon>Chlorophyceae</taxon>
        <taxon>CS clade</taxon>
        <taxon>Chlamydomonadales</taxon>
        <taxon>Volvocaceae</taxon>
        <taxon>Volvox</taxon>
    </lineage>
</organism>
<feature type="region of interest" description="Disordered" evidence="3">
    <location>
        <begin position="1827"/>
        <end position="1852"/>
    </location>
</feature>
<feature type="region of interest" description="Disordered" evidence="3">
    <location>
        <begin position="1486"/>
        <end position="1526"/>
    </location>
</feature>
<feature type="compositionally biased region" description="Low complexity" evidence="3">
    <location>
        <begin position="1631"/>
        <end position="1646"/>
    </location>
</feature>
<sequence length="3298" mass="343010">MERNNFLAYVWGVAKLPCSLAYLAVRLLSNQETIGTALQRLGWSSIERRNGPVLWFNVNQLGETSTFLPVVFRCLQEYNEKVTILVTTRCSEVYKLLGESLPQRVLVQLVPLENPITIAAFLRKWQPQIGVFLETPFHRELALLARESGVRLALLNAHMPGEDMLEWHARHTNREVLKQTISLYSLIVPRTYVDVGRFRMFGATLGQMPGWSTDLQQASELGACAARLLSQRPKIRRALLKRLAERQLWIAANTLPGEDTLIARTHAALRSRHKGLLTLVAPIVAHTSNAESSSYSSYATAVRRLSSERRVQVDLLSTVIQDPDRLSADVDILVLDDPDALAAFYSLSEIVLVGGSLLPSLNGASSPAAAAVAGCALLMGPHGGEYLGLASDLNHAAIMASEEVATAVAQTGVTTGGIHQGNFGTPREAEGQVSGTPGAPVVSPWLSSPSVGPARLIAGAMGSVDASGGYGRNGPWLGDVQGAARIVRPMSAPSSAPGHFDLRPNNMPYAFSPIGGASDESSVQVNRIGLRNIFIAPFSTPGVSHNRGGTGSPAVTDMELPPAQLAGFSGTIKRRRRAIDRFRWVSGRDVRGFGYTPERDLAASDSALSTCDSEDHLESEGGESALLLYPVATATYDGPIAGRDVGGTMLGAIPQATATAPASCSIFPSSDSQVVFLERSAQEAPESSRPAQDRASVNSVVVLPHLPSSTGHVGDSSGSSNTSDDSSNNPSRTSLTDRLAPAAYSATVCDDAVASGSDDSDFHDAMDVGDAEVDPSLLAGSSVHSSFMQNDDAPRSIGGTQSATGEAAEGDVMQGMQHAVSGACEQVYVHSGREEVVDTAHAVIGGTTISLGRTGDANSTATLVMPAQTNEAMDEAIAVSVAKTLAKGTEVICMKISEVVPGELAVPDRLLLQTILRSWKQLVAKTGYGAPGSRGISINIPASNDESTLLSSTELPTLRGSHAGHLGICREPDVRGDAEVHWPPRYAYREARHLVSAPGLPSAPVPGSGDERCGFTLEWPAPSVKSLLDPAQLSLGQADNTISTPVPQLPTHGDSEPGQSRQSAHLDSACPKGLPFRILGELDEITETWASDVTMAAMVESNNDGSSDELVPLSAPSPPSSATATREASGVLLDSPQASFRGSLDHYLQVLNTSSSSPSTVRGRVRRGAMTRMSRRAPAERSAGEISNNLIGLTDLFAPEHGGDESGTDQEGPKASGVEDDLLPGYIILEGATLDNANLLPMPRIVVTDGHGEAAQGMKAAFESGSSDLSPTIASAAVVCPVSLPGGLTGSNPITIAPATGSSIHNLEASASYSLSGRCTADLHVPSAAESPKSDFEFGGSVPDATGSGSPTLLATTSVHNGSGVNLQTFVATDNSAATGSLPSDAIYSSTTVAQTPELLRPSSRTSSPSSKNSWSDPSVIVSPSRVLVTAPAARFQSPQQDLSQSVGSNLAVNPRKADSCLVGQSCFKQVPDGRSAPAAAVSAPCSWSASPTDDGGSHGLPAARGVSVSSNTSAASTSSRSSTDLPSFHQVASIGSWLDHFGSMLPQPSIGLQRSQAQHDPMVWFTQQMAQHDAKLGSAATPVALEGVGPGLRAPMHSPLNSFDDDRRLGINRRALASVTTTLFPAAHMSSSYPAPPSLSSASPRAHSRGGGPAVTSSSPLRSPGSASREQVTSQQGEFTTIRAQYAIPAAAGSALNMYALSYGSAEASIPSESASDLSGASHRTKRDELSVLLNSPRSPVSPVRVSRLVSPVVERRIIHPSQLASPEDAPGSGQSNSIIGLHTNLQLSPKQQHGHGNHPSSTAKQPGEGEAWLLPVALPSITTPQRELQGRPLAASRHISPPSALRNISSDAPLAIPKAVPGTGADDSKLDVVGIGATAAAYYKSRQPDFPPTSDSSSCPDTPTSRAAENASSPFRGPRAALRSSAPQLRSPPLTDSLITCASADDRRSFEESFEAAVRATPTRSPARSATGRGSVHVSPYSSPYKSALPATMSLCSSPGPGTPFRSLFLEEEEEEIAAGQLCEEDPMPSSPRATSLNVLFSLQAMDDNVATPGSVPVTSRDSGLPVLAKNPVFSANAALLWPQQQALPSVAGMTECQLPSNGDGVSTAMISPLTVSPCAIPGMEAVDYVQQTAKIQGRAAPDAPSPTSGCDMASFIPNCPVDISVTATESAAVADGQCISGLLEAKLESLPTLSCIPSLADTDDDGSASASPARAFTHMSEPNRQPRITLSGGLLVVPAVTSVGGGQLPKSNLSQVSTPQQEGEPEELAGEPSMGLPSIADIAAAASHETPFQIPQPGSARVICSPICPHSNDDGIGSGVGTFVAGCMTGGHGSAGSLASSATLTSRENSPPRSPAERTVCPPSSCPSASPVKLPLHSVHSPSSRSLAADGTPNRPKRDSISSAPDRPLPAVVSSFAGMAPVRTQPLIGEAVRTTASASAGQMPGPLPRRSGYCQAAREPWPAGPDEPLLATHASCPAGFVALSDRGLPPTPRSSRHDTTFSPSYGASTQSHDLYTQRSQQQQMWDRARAESRNASAAGTPRSARALFGTPQLPVSFSSSTCGYMEVCVSPVDAPRSPRAATSPARPLMFSQGAVTATSGSSIRDPTEGQSWRLQQARITYHASSRQDANQLGKLPPASPKVSTSLADQSGFPMEPPSPSWSQVSRRLFPEGNCLGGVATTLNTVGIAAPERRSVDQLDEVLAHMRVQVASPVSPQPRPPPMSPRLMSGGKGLSATVVAMEAAVASASTTGTGHWHPSMRAQASKAVPNEQDAPHVSPHSGTTRRASISARVPSAFSSSDAGTHLHYGQYPRGLLSEGGSHSSVAPVLPYLPPLPPLPRLRNLPRPPMVGSATSPVDPMSAITTWPCLPFPASDGGACEPGRNVVVEAGHHRPFRQSAPELSQLLGPLSRGNPTHASSIPGMPTAAEQDPLMALESQFKAAEREAADLPIETRVATPTTLPQAVTNNYALAMNDVPPAGLPVDAPEAGSSLDNYAVSHVTLLSPRAAPPVMAPIRDLGISTGPVASGNLGVGGATMTSAVRRVEEMQADASALYAETSVATGGRSVARHRDVRLAQGQAEGGDSSMTITDLKHVGHGTTVSDTKESCPSTMSAVHDSLVPHINGDASGRSGSQCQQERGNSHHCYMPQNAAAPRSGLQWTAHSQVSGATVTAPADTLGNPAGNRISPAGSISGDPHIAPCARYMGQYLVPAAQVTADPRVGPAVWIVSTEEELAGALSRLLHDTVERQSRGRAAAQGAAKLASSLVTTVWNVLEDMVIAPALQDYITSRGIRVPT</sequence>
<feature type="region of interest" description="Disordered" evidence="3">
    <location>
        <begin position="2626"/>
        <end position="2667"/>
    </location>
</feature>
<feature type="compositionally biased region" description="Low complexity" evidence="3">
    <location>
        <begin position="1507"/>
        <end position="1524"/>
    </location>
</feature>
<gene>
    <name evidence="5" type="ORF">Vretimale_15215</name>
</gene>
<protein>
    <recommendedName>
        <fullName evidence="4">3-deoxy-D-manno-octulosonic-acid transferase N-terminal domain-containing protein</fullName>
    </recommendedName>
</protein>
<feature type="domain" description="3-deoxy-D-manno-octulosonic-acid transferase N-terminal" evidence="4">
    <location>
        <begin position="39"/>
        <end position="204"/>
    </location>
</feature>
<feature type="region of interest" description="Disordered" evidence="3">
    <location>
        <begin position="2488"/>
        <end position="2544"/>
    </location>
</feature>
<feature type="compositionally biased region" description="Basic residues" evidence="3">
    <location>
        <begin position="1163"/>
        <end position="1175"/>
    </location>
</feature>
<feature type="region of interest" description="Disordered" evidence="3">
    <location>
        <begin position="1330"/>
        <end position="1355"/>
    </location>
</feature>
<evidence type="ECO:0000259" key="4">
    <source>
        <dbReference type="Pfam" id="PF04413"/>
    </source>
</evidence>
<name>A0A8J4GQB5_9CHLO</name>
<feature type="region of interest" description="Disordered" evidence="3">
    <location>
        <begin position="2337"/>
        <end position="2411"/>
    </location>
</feature>
<feature type="compositionally biased region" description="Low complexity" evidence="3">
    <location>
        <begin position="1894"/>
        <end position="1907"/>
    </location>
</feature>
<dbReference type="Gene3D" id="3.40.50.11720">
    <property type="entry name" value="3-Deoxy-D-manno-octulosonic-acid transferase, N-terminal domain"/>
    <property type="match status" value="1"/>
</dbReference>
<feature type="compositionally biased region" description="Polar residues" evidence="3">
    <location>
        <begin position="2252"/>
        <end position="2264"/>
    </location>
</feature>
<feature type="compositionally biased region" description="Low complexity" evidence="3">
    <location>
        <begin position="1402"/>
        <end position="1419"/>
    </location>
</feature>
<dbReference type="GO" id="GO:0005886">
    <property type="term" value="C:plasma membrane"/>
    <property type="evidence" value="ECO:0007669"/>
    <property type="project" value="TreeGrafter"/>
</dbReference>
<feature type="region of interest" description="Disordered" evidence="3">
    <location>
        <begin position="1154"/>
        <end position="1183"/>
    </location>
</feature>
<evidence type="ECO:0000313" key="5">
    <source>
        <dbReference type="EMBL" id="GIM11745.1"/>
    </source>
</evidence>
<feature type="compositionally biased region" description="Low complexity" evidence="3">
    <location>
        <begin position="1658"/>
        <end position="1670"/>
    </location>
</feature>
<feature type="region of interest" description="Disordered" evidence="3">
    <location>
        <begin position="1102"/>
        <end position="1128"/>
    </location>
</feature>
<evidence type="ECO:0000256" key="2">
    <source>
        <dbReference type="PIRSR" id="PIRSR639901-1"/>
    </source>
</evidence>
<dbReference type="EMBL" id="BNCQ01000040">
    <property type="protein sequence ID" value="GIM11745.1"/>
    <property type="molecule type" value="Genomic_DNA"/>
</dbReference>
<feature type="region of interest" description="Disordered" evidence="3">
    <location>
        <begin position="2751"/>
        <end position="2805"/>
    </location>
</feature>
<evidence type="ECO:0000256" key="1">
    <source>
        <dbReference type="ARBA" id="ARBA00022679"/>
    </source>
</evidence>
<dbReference type="InterPro" id="IPR007507">
    <property type="entry name" value="Glycos_transf_N"/>
</dbReference>
<feature type="compositionally biased region" description="Low complexity" evidence="3">
    <location>
        <begin position="2364"/>
        <end position="2374"/>
    </location>
</feature>
<dbReference type="PANTHER" id="PTHR42755:SF1">
    <property type="entry name" value="3-DEOXY-D-MANNO-OCTULOSONIC ACID TRANSFERASE, MITOCHONDRIAL-RELATED"/>
    <property type="match status" value="1"/>
</dbReference>
<keyword evidence="1" id="KW-0808">Transferase</keyword>
<dbReference type="PANTHER" id="PTHR42755">
    <property type="entry name" value="3-DEOXY-MANNO-OCTULOSONATE CYTIDYLYLTRANSFERASE"/>
    <property type="match status" value="1"/>
</dbReference>
<feature type="region of interest" description="Disordered" evidence="3">
    <location>
        <begin position="1887"/>
        <end position="1937"/>
    </location>
</feature>
<dbReference type="GO" id="GO:0016740">
    <property type="term" value="F:transferase activity"/>
    <property type="evidence" value="ECO:0007669"/>
    <property type="project" value="UniProtKB-KW"/>
</dbReference>